<feature type="compositionally biased region" description="Basic and acidic residues" evidence="1">
    <location>
        <begin position="155"/>
        <end position="174"/>
    </location>
</feature>
<evidence type="ECO:0000313" key="3">
    <source>
        <dbReference type="Proteomes" id="UP001215598"/>
    </source>
</evidence>
<name>A0AAD7HCZ6_9AGAR</name>
<accession>A0AAD7HCZ6</accession>
<gene>
    <name evidence="2" type="ORF">B0H16DRAFT_1700995</name>
</gene>
<feature type="compositionally biased region" description="Basic and acidic residues" evidence="1">
    <location>
        <begin position="323"/>
        <end position="332"/>
    </location>
</feature>
<comment type="caution">
    <text evidence="2">The sequence shown here is derived from an EMBL/GenBank/DDBJ whole genome shotgun (WGS) entry which is preliminary data.</text>
</comment>
<dbReference type="Proteomes" id="UP001215598">
    <property type="component" value="Unassembled WGS sequence"/>
</dbReference>
<feature type="compositionally biased region" description="Basic residues" evidence="1">
    <location>
        <begin position="295"/>
        <end position="304"/>
    </location>
</feature>
<feature type="compositionally biased region" description="Polar residues" evidence="1">
    <location>
        <begin position="279"/>
        <end position="290"/>
    </location>
</feature>
<evidence type="ECO:0000313" key="2">
    <source>
        <dbReference type="EMBL" id="KAJ7717401.1"/>
    </source>
</evidence>
<feature type="region of interest" description="Disordered" evidence="1">
    <location>
        <begin position="270"/>
        <end position="332"/>
    </location>
</feature>
<feature type="compositionally biased region" description="Basic residues" evidence="1">
    <location>
        <begin position="311"/>
        <end position="322"/>
    </location>
</feature>
<dbReference type="AlphaFoldDB" id="A0AAD7HCZ6"/>
<organism evidence="2 3">
    <name type="scientific">Mycena metata</name>
    <dbReference type="NCBI Taxonomy" id="1033252"/>
    <lineage>
        <taxon>Eukaryota</taxon>
        <taxon>Fungi</taxon>
        <taxon>Dikarya</taxon>
        <taxon>Basidiomycota</taxon>
        <taxon>Agaricomycotina</taxon>
        <taxon>Agaricomycetes</taxon>
        <taxon>Agaricomycetidae</taxon>
        <taxon>Agaricales</taxon>
        <taxon>Marasmiineae</taxon>
        <taxon>Mycenaceae</taxon>
        <taxon>Mycena</taxon>
    </lineage>
</organism>
<proteinExistence type="predicted"/>
<dbReference type="EMBL" id="JARKIB010000277">
    <property type="protein sequence ID" value="KAJ7717401.1"/>
    <property type="molecule type" value="Genomic_DNA"/>
</dbReference>
<keyword evidence="3" id="KW-1185">Reference proteome</keyword>
<feature type="region of interest" description="Disordered" evidence="1">
    <location>
        <begin position="416"/>
        <end position="448"/>
    </location>
</feature>
<evidence type="ECO:0000256" key="1">
    <source>
        <dbReference type="SAM" id="MobiDB-lite"/>
    </source>
</evidence>
<feature type="compositionally biased region" description="Basic residues" evidence="1">
    <location>
        <begin position="175"/>
        <end position="194"/>
    </location>
</feature>
<feature type="region of interest" description="Disordered" evidence="1">
    <location>
        <begin position="105"/>
        <end position="215"/>
    </location>
</feature>
<protein>
    <submittedName>
        <fullName evidence="2">Uncharacterized protein</fullName>
    </submittedName>
</protein>
<feature type="compositionally biased region" description="Basic and acidic residues" evidence="1">
    <location>
        <begin position="107"/>
        <end position="118"/>
    </location>
</feature>
<sequence>MLSPPSSPSSTISALILILDPAIPIQIPVPLLVPLLVLVRPWAARLRSDADAAGVGLGEKGFGGIWALGRKGVRDTKDARYAAFPGPKGAGLDVCARSNIVPFRRRERSDKKEDKVHGSEAPAPGEELATGSGRAQSRAQISPRDAVLPRKCGGRKKEGNVGVEGRNDAKEERGRRRNEHKARNTKGTRKRAGRRFTDKKVKKRKENTHYPPLPPPPPCPLLNPLNPLNPLPRVCICARGPVLPELFGDDVRGGVSAVLAKLARARASVGAAGTKERQPTNIVHDSTAPSTLRLKQGKSSKQRTLRAPSPSKRRVGHGKAGRKPNEDKVKEGKGGVNAEEVFGHHALAEAVGNVVGAEEAGGHIAAVGKKKQRKKEESNNEAAGGAKLLGPLLVDLGLEVERAALVGDVARDDEQAKGRVDGRNGRLFSRMPGAKAAPSVTEPGGVGDEEASWWEASSKRKAVPGDQFFAAGIIELSTVLHPGMIHPVLL</sequence>
<reference evidence="2" key="1">
    <citation type="submission" date="2023-03" db="EMBL/GenBank/DDBJ databases">
        <title>Massive genome expansion in bonnet fungi (Mycena s.s.) driven by repeated elements and novel gene families across ecological guilds.</title>
        <authorList>
            <consortium name="Lawrence Berkeley National Laboratory"/>
            <person name="Harder C.B."/>
            <person name="Miyauchi S."/>
            <person name="Viragh M."/>
            <person name="Kuo A."/>
            <person name="Thoen E."/>
            <person name="Andreopoulos B."/>
            <person name="Lu D."/>
            <person name="Skrede I."/>
            <person name="Drula E."/>
            <person name="Henrissat B."/>
            <person name="Morin E."/>
            <person name="Kohler A."/>
            <person name="Barry K."/>
            <person name="LaButti K."/>
            <person name="Morin E."/>
            <person name="Salamov A."/>
            <person name="Lipzen A."/>
            <person name="Mereny Z."/>
            <person name="Hegedus B."/>
            <person name="Baldrian P."/>
            <person name="Stursova M."/>
            <person name="Weitz H."/>
            <person name="Taylor A."/>
            <person name="Grigoriev I.V."/>
            <person name="Nagy L.G."/>
            <person name="Martin F."/>
            <person name="Kauserud H."/>
        </authorList>
    </citation>
    <scope>NUCLEOTIDE SEQUENCE</scope>
    <source>
        <strain evidence="2">CBHHK182m</strain>
    </source>
</reference>